<dbReference type="InterPro" id="IPR015510">
    <property type="entry name" value="PGRP"/>
</dbReference>
<dbReference type="PANTHER" id="PTHR11022">
    <property type="entry name" value="PEPTIDOGLYCAN RECOGNITION PROTEIN"/>
    <property type="match status" value="1"/>
</dbReference>
<name>A0ABP8IP64_9BACT</name>
<evidence type="ECO:0000313" key="7">
    <source>
        <dbReference type="Proteomes" id="UP001501153"/>
    </source>
</evidence>
<dbReference type="CDD" id="cd06583">
    <property type="entry name" value="PGRP"/>
    <property type="match status" value="1"/>
</dbReference>
<evidence type="ECO:0000259" key="5">
    <source>
        <dbReference type="SMART" id="SM00701"/>
    </source>
</evidence>
<evidence type="ECO:0000256" key="1">
    <source>
        <dbReference type="ARBA" id="ARBA00007553"/>
    </source>
</evidence>
<keyword evidence="3" id="KW-0732">Signal</keyword>
<evidence type="ECO:0000256" key="3">
    <source>
        <dbReference type="SAM" id="SignalP"/>
    </source>
</evidence>
<feature type="signal peptide" evidence="3">
    <location>
        <begin position="1"/>
        <end position="21"/>
    </location>
</feature>
<protein>
    <recommendedName>
        <fullName evidence="8">T9SS type A sorting domain-containing protein</fullName>
    </recommendedName>
</protein>
<reference evidence="7" key="1">
    <citation type="journal article" date="2019" name="Int. J. Syst. Evol. Microbiol.">
        <title>The Global Catalogue of Microorganisms (GCM) 10K type strain sequencing project: providing services to taxonomists for standard genome sequencing and annotation.</title>
        <authorList>
            <consortium name="The Broad Institute Genomics Platform"/>
            <consortium name="The Broad Institute Genome Sequencing Center for Infectious Disease"/>
            <person name="Wu L."/>
            <person name="Ma J."/>
        </authorList>
    </citation>
    <scope>NUCLEOTIDE SEQUENCE [LARGE SCALE GENOMIC DNA]</scope>
    <source>
        <strain evidence="7">JCM 17923</strain>
    </source>
</reference>
<feature type="domain" description="Peptidoglycan recognition protein family" evidence="5">
    <location>
        <begin position="209"/>
        <end position="361"/>
    </location>
</feature>
<dbReference type="InterPro" id="IPR036505">
    <property type="entry name" value="Amidase/PGRP_sf"/>
</dbReference>
<gene>
    <name evidence="6" type="ORF">GCM10023185_34090</name>
</gene>
<proteinExistence type="inferred from homology"/>
<dbReference type="SMART" id="SM00701">
    <property type="entry name" value="PGRP"/>
    <property type="match status" value="1"/>
</dbReference>
<evidence type="ECO:0000313" key="6">
    <source>
        <dbReference type="EMBL" id="GAA4364484.1"/>
    </source>
</evidence>
<evidence type="ECO:0008006" key="8">
    <source>
        <dbReference type="Google" id="ProtNLM"/>
    </source>
</evidence>
<dbReference type="RefSeq" id="WP_345237316.1">
    <property type="nucleotide sequence ID" value="NZ_BAABGZ010000071.1"/>
</dbReference>
<feature type="compositionally biased region" description="Low complexity" evidence="2">
    <location>
        <begin position="398"/>
        <end position="409"/>
    </location>
</feature>
<accession>A0ABP8IP64</accession>
<feature type="domain" description="N-acetylmuramoyl-L-alanine amidase" evidence="4">
    <location>
        <begin position="221"/>
        <end position="368"/>
    </location>
</feature>
<dbReference type="SUPFAM" id="SSF55846">
    <property type="entry name" value="N-acetylmuramoyl-L-alanine amidase-like"/>
    <property type="match status" value="1"/>
</dbReference>
<dbReference type="Gene3D" id="2.60.120.560">
    <property type="entry name" value="Exo-inulinase, domain 1"/>
    <property type="match status" value="1"/>
</dbReference>
<dbReference type="PANTHER" id="PTHR11022:SF41">
    <property type="entry name" value="PEPTIDOGLYCAN-RECOGNITION PROTEIN LC-RELATED"/>
    <property type="match status" value="1"/>
</dbReference>
<dbReference type="NCBIfam" id="TIGR04183">
    <property type="entry name" value="Por_Secre_tail"/>
    <property type="match status" value="1"/>
</dbReference>
<comment type="similarity">
    <text evidence="1">Belongs to the N-acetylmuramoyl-L-alanine amidase 2 family.</text>
</comment>
<dbReference type="InterPro" id="IPR002502">
    <property type="entry name" value="Amidase_domain"/>
</dbReference>
<dbReference type="Pfam" id="PF01510">
    <property type="entry name" value="Amidase_2"/>
    <property type="match status" value="1"/>
</dbReference>
<keyword evidence="7" id="KW-1185">Reference proteome</keyword>
<sequence length="784" mass="84241">MKLTSLFFLLLLGAAPAQSIAQPTTTEAAPAERPLLPGEGKARVLLPLNGGQALASRHHLQVTDTGTRLEAGQSEGWFTSQPIRITLTDARPFISAMPVWQGQNLYATNLTVEVRSSTNGKRWSEWKATGFEGHADDDATRRVGKVQQFEPHIRYVQYRASLSSNTGSAPVLNALEVLFYSPGETPAAEPGSGVEPGTASRITATCAKPTVTSRAGWGARTPSGTRSYTTVTHLVVHHEEGPNSASDWAARVRSIESLHIDVNKWADIGYNYLIDPNGVIYEGRSGGDNVIGAHFCAGNANTLGVCMMGSYTSVLPTSAALNSLKQLLAWKASQMGIDPTGTSNHYVAGVIPNVPGHRDNGGCTTCPGNTLYSYLPTVRTDIKSYISNSCGSTPPPSTDTTAPTTSISAPASTVSDDFTATFTDADNVGVTERYYQVLESANGTEWRANRGNGFFNDNFGASALSAEWTARTGTWARTTDGRLRQTNTTLTNTNISTALSQGSGQSYLYQFAAKLNSTTGSRRFGMHLFADDVTATERNNSYLVWFTADDQKVRIIETTNNVLTERAVGNATITAAAWADYKATYNATTGVLNVYVNNALKLTWTDPTPLASGNGFSLRTNQADVEFDDVKVYKSRGSSKLVTVGVESNQDARRASVNSTTPACKVKSLVRDAAHNWSAVGNLDLVVTFPAARTASAQAFHTDVTPNPVDEASTQVAYVLEQAQDMTLTLLDLRGRPVQVLHQGPQDAGRHELSLATQKLQPGVYLLRVQGANGQLELLRILKQ</sequence>
<evidence type="ECO:0000259" key="4">
    <source>
        <dbReference type="SMART" id="SM00644"/>
    </source>
</evidence>
<dbReference type="Gene3D" id="3.40.80.10">
    <property type="entry name" value="Peptidoglycan recognition protein-like"/>
    <property type="match status" value="1"/>
</dbReference>
<evidence type="ECO:0000256" key="2">
    <source>
        <dbReference type="SAM" id="MobiDB-lite"/>
    </source>
</evidence>
<dbReference type="InterPro" id="IPR006619">
    <property type="entry name" value="PGRP_domain_met/bac"/>
</dbReference>
<dbReference type="EMBL" id="BAABGZ010000071">
    <property type="protein sequence ID" value="GAA4364484.1"/>
    <property type="molecule type" value="Genomic_DNA"/>
</dbReference>
<organism evidence="6 7">
    <name type="scientific">Hymenobacter saemangeumensis</name>
    <dbReference type="NCBI Taxonomy" id="1084522"/>
    <lineage>
        <taxon>Bacteria</taxon>
        <taxon>Pseudomonadati</taxon>
        <taxon>Bacteroidota</taxon>
        <taxon>Cytophagia</taxon>
        <taxon>Cytophagales</taxon>
        <taxon>Hymenobacteraceae</taxon>
        <taxon>Hymenobacter</taxon>
    </lineage>
</organism>
<feature type="region of interest" description="Disordered" evidence="2">
    <location>
        <begin position="389"/>
        <end position="409"/>
    </location>
</feature>
<dbReference type="Proteomes" id="UP001501153">
    <property type="component" value="Unassembled WGS sequence"/>
</dbReference>
<comment type="caution">
    <text evidence="6">The sequence shown here is derived from an EMBL/GenBank/DDBJ whole genome shotgun (WGS) entry which is preliminary data.</text>
</comment>
<dbReference type="InterPro" id="IPR026444">
    <property type="entry name" value="Secre_tail"/>
</dbReference>
<feature type="chain" id="PRO_5046453860" description="T9SS type A sorting domain-containing protein" evidence="3">
    <location>
        <begin position="22"/>
        <end position="784"/>
    </location>
</feature>
<dbReference type="SMART" id="SM00644">
    <property type="entry name" value="Ami_2"/>
    <property type="match status" value="1"/>
</dbReference>